<gene>
    <name evidence="4" type="ORF">SAMN05216207_102160</name>
</gene>
<dbReference type="PANTHER" id="PTHR43842:SF2">
    <property type="entry name" value="PROPIONYL-COA CARBOXYLASE BETA CHAIN, MITOCHONDRIAL"/>
    <property type="match status" value="1"/>
</dbReference>
<dbReference type="PROSITE" id="PS50989">
    <property type="entry name" value="COA_CT_CTER"/>
    <property type="match status" value="1"/>
</dbReference>
<evidence type="ECO:0000259" key="2">
    <source>
        <dbReference type="PROSITE" id="PS50980"/>
    </source>
</evidence>
<dbReference type="InterPro" id="IPR029045">
    <property type="entry name" value="ClpP/crotonase-like_dom_sf"/>
</dbReference>
<feature type="compositionally biased region" description="Basic and acidic residues" evidence="1">
    <location>
        <begin position="37"/>
        <end position="49"/>
    </location>
</feature>
<feature type="domain" description="CoA carboxyltransferase N-terminal" evidence="2">
    <location>
        <begin position="31"/>
        <end position="285"/>
    </location>
</feature>
<reference evidence="4 5" key="1">
    <citation type="submission" date="2016-10" db="EMBL/GenBank/DDBJ databases">
        <authorList>
            <person name="de Groot N.N."/>
        </authorList>
    </citation>
    <scope>NUCLEOTIDE SEQUENCE [LARGE SCALE GENOMIC DNA]</scope>
    <source>
        <strain evidence="4 5">CGMCC 4.1877</strain>
    </source>
</reference>
<keyword evidence="4" id="KW-0808">Transferase</keyword>
<dbReference type="RefSeq" id="WP_093346733.1">
    <property type="nucleotide sequence ID" value="NZ_FOUY01000021.1"/>
</dbReference>
<accession>A0A1I5BUY6</accession>
<dbReference type="InterPro" id="IPR011762">
    <property type="entry name" value="COA_CT_N"/>
</dbReference>
<feature type="region of interest" description="Disordered" evidence="1">
    <location>
        <begin position="1"/>
        <end position="59"/>
    </location>
</feature>
<dbReference type="InterPro" id="IPR011763">
    <property type="entry name" value="COA_CT_C"/>
</dbReference>
<dbReference type="SUPFAM" id="SSF52096">
    <property type="entry name" value="ClpP/crotonase"/>
    <property type="match status" value="2"/>
</dbReference>
<dbReference type="PROSITE" id="PS50980">
    <property type="entry name" value="COA_CT_NTER"/>
    <property type="match status" value="1"/>
</dbReference>
<dbReference type="InterPro" id="IPR051047">
    <property type="entry name" value="AccD/PCCB"/>
</dbReference>
<organism evidence="4 5">
    <name type="scientific">Pseudonocardia ammonioxydans</name>
    <dbReference type="NCBI Taxonomy" id="260086"/>
    <lineage>
        <taxon>Bacteria</taxon>
        <taxon>Bacillati</taxon>
        <taxon>Actinomycetota</taxon>
        <taxon>Actinomycetes</taxon>
        <taxon>Pseudonocardiales</taxon>
        <taxon>Pseudonocardiaceae</taxon>
        <taxon>Pseudonocardia</taxon>
    </lineage>
</organism>
<feature type="domain" description="CoA carboxyltransferase C-terminal" evidence="3">
    <location>
        <begin position="288"/>
        <end position="534"/>
    </location>
</feature>
<dbReference type="EMBL" id="FOUY01000021">
    <property type="protein sequence ID" value="SFN78474.1"/>
    <property type="molecule type" value="Genomic_DNA"/>
</dbReference>
<dbReference type="Proteomes" id="UP000199614">
    <property type="component" value="Unassembled WGS sequence"/>
</dbReference>
<sequence>MSSTEASARTGVSDDGPMTGVEDDGPRGTDMASRLAVLRERQERAREMGGPEGLRKHRESGRLPVRERVDMLVDPQSWFEIGALALPERRTAKHVPGDAVVTGFGRLDGRRIGVIGIDASVVAGTTAPISMRKQGRLIEHAQKHGFPLVLLCDADGGRMPDVSGWRFSGLPLDFATFLKPEPGRPVVPRAAAVLGPSYGDSALHASTAHFVVMLRSSSLALSGPSVVEPAIGEKVTDDELGGPEAATAAGNAHLVVETEADAMDAIAAFLSYLPANSSRPAPHAPARPPGRDPAELETLVPTGSRAGYDVRDVFTCLADEASILPWADGWGPSVLTALARIEGRPVGLVGNQPIVRAGALDPDALTKQRAFVDLCDTFGLPLVFLHDVPGLMIGTQAERGGILHGYEGLVSRIAEATVPKIGVVLRKAYGGGHFAMGGRPTRPDFLYAWPTAELGFMAPETGVRTVYRRRLEAALAEQGPEAHAALIEELTAEWISEAEPWEAAAHLSLDDVIEPSRTREVIATSIDIALGDPE</sequence>
<evidence type="ECO:0000313" key="5">
    <source>
        <dbReference type="Proteomes" id="UP000199614"/>
    </source>
</evidence>
<dbReference type="GO" id="GO:0016740">
    <property type="term" value="F:transferase activity"/>
    <property type="evidence" value="ECO:0007669"/>
    <property type="project" value="UniProtKB-KW"/>
</dbReference>
<keyword evidence="5" id="KW-1185">Reference proteome</keyword>
<dbReference type="AlphaFoldDB" id="A0A1I5BUY6"/>
<dbReference type="PANTHER" id="PTHR43842">
    <property type="entry name" value="PROPIONYL-COA CARBOXYLASE BETA CHAIN"/>
    <property type="match status" value="1"/>
</dbReference>
<dbReference type="OrthoDB" id="4894066at2"/>
<dbReference type="STRING" id="260086.SAMN05216207_102160"/>
<evidence type="ECO:0000256" key="1">
    <source>
        <dbReference type="SAM" id="MobiDB-lite"/>
    </source>
</evidence>
<dbReference type="GO" id="GO:0004658">
    <property type="term" value="F:propionyl-CoA carboxylase activity"/>
    <property type="evidence" value="ECO:0007669"/>
    <property type="project" value="TreeGrafter"/>
</dbReference>
<evidence type="ECO:0000313" key="4">
    <source>
        <dbReference type="EMBL" id="SFN78474.1"/>
    </source>
</evidence>
<name>A0A1I5BUY6_PSUAM</name>
<proteinExistence type="predicted"/>
<evidence type="ECO:0000259" key="3">
    <source>
        <dbReference type="PROSITE" id="PS50989"/>
    </source>
</evidence>
<dbReference type="InterPro" id="IPR034733">
    <property type="entry name" value="AcCoA_carboxyl_beta"/>
</dbReference>
<dbReference type="Gene3D" id="3.90.226.10">
    <property type="entry name" value="2-enoyl-CoA Hydratase, Chain A, domain 1"/>
    <property type="match status" value="2"/>
</dbReference>
<dbReference type="Pfam" id="PF01039">
    <property type="entry name" value="Carboxyl_trans"/>
    <property type="match status" value="1"/>
</dbReference>
<protein>
    <submittedName>
        <fullName evidence="4">Acetyl-CoA carboxylase, carboxyltransferase component</fullName>
    </submittedName>
</protein>